<evidence type="ECO:0000313" key="4">
    <source>
        <dbReference type="Proteomes" id="UP000585614"/>
    </source>
</evidence>
<dbReference type="SUPFAM" id="SSF56672">
    <property type="entry name" value="DNA/RNA polymerases"/>
    <property type="match status" value="1"/>
</dbReference>
<evidence type="ECO:0000256" key="1">
    <source>
        <dbReference type="ARBA" id="ARBA00010879"/>
    </source>
</evidence>
<reference evidence="3 4" key="1">
    <citation type="journal article" date="2020" name="Nature">
        <title>Six reference-quality genomes reveal evolution of bat adaptations.</title>
        <authorList>
            <person name="Jebb D."/>
            <person name="Huang Z."/>
            <person name="Pippel M."/>
            <person name="Hughes G.M."/>
            <person name="Lavrichenko K."/>
            <person name="Devanna P."/>
            <person name="Winkler S."/>
            <person name="Jermiin L.S."/>
            <person name="Skirmuntt E.C."/>
            <person name="Katzourakis A."/>
            <person name="Burkitt-Gray L."/>
            <person name="Ray D.A."/>
            <person name="Sullivan K.A.M."/>
            <person name="Roscito J.G."/>
            <person name="Kirilenko B.M."/>
            <person name="Davalos L.M."/>
            <person name="Corthals A.P."/>
            <person name="Power M.L."/>
            <person name="Jones G."/>
            <person name="Ransome R.D."/>
            <person name="Dechmann D.K.N."/>
            <person name="Locatelli A.G."/>
            <person name="Puechmaille S.J."/>
            <person name="Fedrigo O."/>
            <person name="Jarvis E.D."/>
            <person name="Hiller M."/>
            <person name="Vernes S.C."/>
            <person name="Myers E.W."/>
            <person name="Teeling E.C."/>
        </authorList>
    </citation>
    <scope>NUCLEOTIDE SEQUENCE [LARGE SCALE GENOMIC DNA]</scope>
    <source>
        <strain evidence="3">MRhiFer1</strain>
        <tissue evidence="3">Lung</tissue>
    </source>
</reference>
<evidence type="ECO:0000259" key="2">
    <source>
        <dbReference type="PROSITE" id="PS50878"/>
    </source>
</evidence>
<dbReference type="PANTHER" id="PTHR33064">
    <property type="entry name" value="POL PROTEIN"/>
    <property type="match status" value="1"/>
</dbReference>
<dbReference type="AlphaFoldDB" id="A0A7J8AUV2"/>
<dbReference type="EMBL" id="JACAGC010000001">
    <property type="protein sequence ID" value="KAF6390377.1"/>
    <property type="molecule type" value="Genomic_DNA"/>
</dbReference>
<comment type="similarity">
    <text evidence="1">Belongs to the beta type-B retroviral polymerase family. HERV class-II K(HML-2) pol subfamily.</text>
</comment>
<dbReference type="PANTHER" id="PTHR33064:SF37">
    <property type="entry name" value="RIBONUCLEASE H"/>
    <property type="match status" value="1"/>
</dbReference>
<feature type="domain" description="Reverse transcriptase" evidence="2">
    <location>
        <begin position="1"/>
        <end position="77"/>
    </location>
</feature>
<dbReference type="InterPro" id="IPR043502">
    <property type="entry name" value="DNA/RNA_pol_sf"/>
</dbReference>
<dbReference type="Proteomes" id="UP000585614">
    <property type="component" value="Unassembled WGS sequence"/>
</dbReference>
<gene>
    <name evidence="3" type="ORF">mRhiFer1_007942</name>
</gene>
<protein>
    <recommendedName>
        <fullName evidence="2">Reverse transcriptase domain-containing protein</fullName>
    </recommendedName>
</protein>
<comment type="caution">
    <text evidence="3">The sequence shown here is derived from an EMBL/GenBank/DDBJ whole genome shotgun (WGS) entry which is preliminary data.</text>
</comment>
<dbReference type="PROSITE" id="PS50878">
    <property type="entry name" value="RT_POL"/>
    <property type="match status" value="1"/>
</dbReference>
<sequence length="128" mass="14529">MEYTPPAASDLATFPQEEYRCTLLQYVDDLLLACATEIECQTTMQALLSHLAKTGYRVSWKKAQLCREQVQYLGFIISKGQRALSTERKKVITSLPRPTNRRALREFLRAAASADLDSWLFDNSPALI</sequence>
<dbReference type="Gene3D" id="3.30.70.270">
    <property type="match status" value="1"/>
</dbReference>
<dbReference type="InterPro" id="IPR043128">
    <property type="entry name" value="Rev_trsase/Diguanyl_cyclase"/>
</dbReference>
<dbReference type="Pfam" id="PF00078">
    <property type="entry name" value="RVT_1"/>
    <property type="match status" value="1"/>
</dbReference>
<proteinExistence type="inferred from homology"/>
<name>A0A7J8AUV2_RHIFE</name>
<accession>A0A7J8AUV2</accession>
<evidence type="ECO:0000313" key="3">
    <source>
        <dbReference type="EMBL" id="KAF6390377.1"/>
    </source>
</evidence>
<organism evidence="3 4">
    <name type="scientific">Rhinolophus ferrumequinum</name>
    <name type="common">Greater horseshoe bat</name>
    <dbReference type="NCBI Taxonomy" id="59479"/>
    <lineage>
        <taxon>Eukaryota</taxon>
        <taxon>Metazoa</taxon>
        <taxon>Chordata</taxon>
        <taxon>Craniata</taxon>
        <taxon>Vertebrata</taxon>
        <taxon>Euteleostomi</taxon>
        <taxon>Mammalia</taxon>
        <taxon>Eutheria</taxon>
        <taxon>Laurasiatheria</taxon>
        <taxon>Chiroptera</taxon>
        <taxon>Yinpterochiroptera</taxon>
        <taxon>Rhinolophoidea</taxon>
        <taxon>Rhinolophidae</taxon>
        <taxon>Rhinolophinae</taxon>
        <taxon>Rhinolophus</taxon>
    </lineage>
</organism>
<dbReference type="InterPro" id="IPR000477">
    <property type="entry name" value="RT_dom"/>
</dbReference>
<dbReference type="InterPro" id="IPR051320">
    <property type="entry name" value="Viral_Replic_Matur_Polypro"/>
</dbReference>